<comment type="caution">
    <text evidence="3">The sequence shown here is derived from an EMBL/GenBank/DDBJ whole genome shotgun (WGS) entry which is preliminary data.</text>
</comment>
<name>A0ABR7IES5_9FIRM</name>
<organism evidence="3 4">
    <name type="scientific">Blautia difficilis</name>
    <dbReference type="NCBI Taxonomy" id="2763027"/>
    <lineage>
        <taxon>Bacteria</taxon>
        <taxon>Bacillati</taxon>
        <taxon>Bacillota</taxon>
        <taxon>Clostridia</taxon>
        <taxon>Lachnospirales</taxon>
        <taxon>Lachnospiraceae</taxon>
        <taxon>Blautia</taxon>
    </lineage>
</organism>
<keyword evidence="1" id="KW-0456">Lyase</keyword>
<dbReference type="InterPro" id="IPR013024">
    <property type="entry name" value="GGCT-like"/>
</dbReference>
<dbReference type="InterPro" id="IPR009288">
    <property type="entry name" value="AIG2-like_dom"/>
</dbReference>
<dbReference type="EMBL" id="JACOQG010000002">
    <property type="protein sequence ID" value="MBC5778528.1"/>
    <property type="molecule type" value="Genomic_DNA"/>
</dbReference>
<dbReference type="SUPFAM" id="SSF110857">
    <property type="entry name" value="Gamma-glutamyl cyclotransferase-like"/>
    <property type="match status" value="1"/>
</dbReference>
<accession>A0ABR7IES5</accession>
<evidence type="ECO:0000259" key="2">
    <source>
        <dbReference type="Pfam" id="PF06094"/>
    </source>
</evidence>
<protein>
    <submittedName>
        <fullName evidence="3">Gamma-glutamylcyclotransferase</fullName>
    </submittedName>
</protein>
<dbReference type="RefSeq" id="WP_186994118.1">
    <property type="nucleotide sequence ID" value="NZ_JACOQG010000002.1"/>
</dbReference>
<dbReference type="CDD" id="cd06661">
    <property type="entry name" value="GGCT_like"/>
    <property type="match status" value="1"/>
</dbReference>
<dbReference type="Gene3D" id="3.10.490.10">
    <property type="entry name" value="Gamma-glutamyl cyclotransferase-like"/>
    <property type="match status" value="1"/>
</dbReference>
<evidence type="ECO:0000313" key="3">
    <source>
        <dbReference type="EMBL" id="MBC5778528.1"/>
    </source>
</evidence>
<gene>
    <name evidence="3" type="ORF">H8Z82_02415</name>
</gene>
<dbReference type="PANTHER" id="PTHR12935:SF0">
    <property type="entry name" value="GAMMA-GLUTAMYLCYCLOTRANSFERASE"/>
    <property type="match status" value="1"/>
</dbReference>
<dbReference type="InterPro" id="IPR036568">
    <property type="entry name" value="GGCT-like_sf"/>
</dbReference>
<evidence type="ECO:0000313" key="4">
    <source>
        <dbReference type="Proteomes" id="UP000649826"/>
    </source>
</evidence>
<dbReference type="InterPro" id="IPR017939">
    <property type="entry name" value="G-Glutamylcylcotransferase"/>
</dbReference>
<dbReference type="Pfam" id="PF06094">
    <property type="entry name" value="GGACT"/>
    <property type="match status" value="1"/>
</dbReference>
<dbReference type="PANTHER" id="PTHR12935">
    <property type="entry name" value="GAMMA-GLUTAMYLCYCLOTRANSFERASE"/>
    <property type="match status" value="1"/>
</dbReference>
<reference evidence="3 4" key="1">
    <citation type="submission" date="2020-08" db="EMBL/GenBank/DDBJ databases">
        <title>Genome public.</title>
        <authorList>
            <person name="Liu C."/>
            <person name="Sun Q."/>
        </authorList>
    </citation>
    <scope>NUCLEOTIDE SEQUENCE [LARGE SCALE GENOMIC DNA]</scope>
    <source>
        <strain evidence="3 4">M29</strain>
    </source>
</reference>
<feature type="domain" description="Gamma-glutamylcyclotransferase AIG2-like" evidence="2">
    <location>
        <begin position="7"/>
        <end position="114"/>
    </location>
</feature>
<sequence>MQKRYYIAYGSNLNIRQMRMRCPHARVIGTAVIKNYELLFKGSLTGAYLTIEPKKGGEVPVAAWEVTESDEAELDRYEGFPTFYYKKEMELDIKGIRTGKIRRRKCFVYIMHEERKIGVPSLSYVSICLQGYVSFGFDEHYLSEAQIKAVEVAGHEE</sequence>
<evidence type="ECO:0000256" key="1">
    <source>
        <dbReference type="ARBA" id="ARBA00023239"/>
    </source>
</evidence>
<keyword evidence="4" id="KW-1185">Reference proteome</keyword>
<proteinExistence type="predicted"/>
<dbReference type="Proteomes" id="UP000649826">
    <property type="component" value="Unassembled WGS sequence"/>
</dbReference>